<dbReference type="Proteomes" id="UP000198811">
    <property type="component" value="Unassembled WGS sequence"/>
</dbReference>
<dbReference type="EMBL" id="UAWC01000024">
    <property type="protein sequence ID" value="SQB35433.1"/>
    <property type="molecule type" value="Genomic_DNA"/>
</dbReference>
<accession>A0A240ASI0</accession>
<protein>
    <submittedName>
        <fullName evidence="2">Uncharacterized protein</fullName>
    </submittedName>
</protein>
<reference evidence="2 4" key="2">
    <citation type="submission" date="2018-06" db="EMBL/GenBank/DDBJ databases">
        <authorList>
            <consortium name="Pathogen Informatics"/>
            <person name="Doyle S."/>
        </authorList>
    </citation>
    <scope>NUCLEOTIDE SEQUENCE [LARGE SCALE GENOMIC DNA]</scope>
    <source>
        <strain evidence="2 4">NCTC13028</strain>
    </source>
</reference>
<dbReference type="RefSeq" id="WP_089865462.1">
    <property type="nucleotide sequence ID" value="NZ_CP173238.1"/>
</dbReference>
<dbReference type="OrthoDB" id="1683552at2"/>
<gene>
    <name evidence="2" type="ORF">NCTC13028_01947</name>
    <name evidence="1" type="ORF">SAMN05216497_10825</name>
</gene>
<name>A0A240ASI0_CLOCO</name>
<keyword evidence="3" id="KW-1185">Reference proteome</keyword>
<dbReference type="AlphaFoldDB" id="A0A240ASI0"/>
<dbReference type="Proteomes" id="UP000250223">
    <property type="component" value="Unassembled WGS sequence"/>
</dbReference>
<dbReference type="STRING" id="1494.SAMN05216497_10825"/>
<evidence type="ECO:0000313" key="1">
    <source>
        <dbReference type="EMBL" id="SDL12710.1"/>
    </source>
</evidence>
<evidence type="ECO:0000313" key="2">
    <source>
        <dbReference type="EMBL" id="SQB35433.1"/>
    </source>
</evidence>
<organism evidence="2 4">
    <name type="scientific">Clostridium cochlearium</name>
    <dbReference type="NCBI Taxonomy" id="1494"/>
    <lineage>
        <taxon>Bacteria</taxon>
        <taxon>Bacillati</taxon>
        <taxon>Bacillota</taxon>
        <taxon>Clostridia</taxon>
        <taxon>Eubacteriales</taxon>
        <taxon>Clostridiaceae</taxon>
        <taxon>Clostridium</taxon>
    </lineage>
</organism>
<evidence type="ECO:0000313" key="3">
    <source>
        <dbReference type="Proteomes" id="UP000198811"/>
    </source>
</evidence>
<proteinExistence type="predicted"/>
<dbReference type="EMBL" id="FNGL01000008">
    <property type="protein sequence ID" value="SDL12710.1"/>
    <property type="molecule type" value="Genomic_DNA"/>
</dbReference>
<dbReference type="GeneID" id="70577788"/>
<reference evidence="1 3" key="1">
    <citation type="submission" date="2016-10" db="EMBL/GenBank/DDBJ databases">
        <authorList>
            <person name="Varghese N."/>
            <person name="Submissions S."/>
        </authorList>
    </citation>
    <scope>NUCLEOTIDE SEQUENCE [LARGE SCALE GENOMIC DNA]</scope>
    <source>
        <strain evidence="1 3">NLAE-zl-C224</strain>
    </source>
</reference>
<sequence length="73" mass="8528">MEKVCPVCNSLYTVKDKCDNCNGIMENKGRADEYMDPYSNQMPISDSRDYCIHIFECTNCKKFYRKRISKVGV</sequence>
<evidence type="ECO:0000313" key="4">
    <source>
        <dbReference type="Proteomes" id="UP000250223"/>
    </source>
</evidence>